<organism evidence="13 14">
    <name type="scientific">Caenorhabditis angaria</name>
    <dbReference type="NCBI Taxonomy" id="860376"/>
    <lineage>
        <taxon>Eukaryota</taxon>
        <taxon>Metazoa</taxon>
        <taxon>Ecdysozoa</taxon>
        <taxon>Nematoda</taxon>
        <taxon>Chromadorea</taxon>
        <taxon>Rhabditida</taxon>
        <taxon>Rhabditina</taxon>
        <taxon>Rhabditomorpha</taxon>
        <taxon>Rhabditoidea</taxon>
        <taxon>Rhabditidae</taxon>
        <taxon>Peloderinae</taxon>
        <taxon>Caenorhabditis</taxon>
    </lineage>
</organism>
<feature type="region of interest" description="Disordered" evidence="8">
    <location>
        <begin position="725"/>
        <end position="753"/>
    </location>
</feature>
<dbReference type="PROSITE" id="PS51034">
    <property type="entry name" value="ZP_2"/>
    <property type="match status" value="1"/>
</dbReference>
<dbReference type="SMART" id="SM00327">
    <property type="entry name" value="VWA"/>
    <property type="match status" value="1"/>
</dbReference>
<evidence type="ECO:0000313" key="14">
    <source>
        <dbReference type="Proteomes" id="UP001152747"/>
    </source>
</evidence>
<keyword evidence="6 9" id="KW-1133">Transmembrane helix</keyword>
<evidence type="ECO:0000259" key="11">
    <source>
        <dbReference type="PROSITE" id="PS50234"/>
    </source>
</evidence>
<gene>
    <name evidence="13" type="ORF">CAMP_LOCUS7913</name>
</gene>
<evidence type="ECO:0000256" key="8">
    <source>
        <dbReference type="SAM" id="MobiDB-lite"/>
    </source>
</evidence>
<feature type="region of interest" description="Disordered" evidence="8">
    <location>
        <begin position="452"/>
        <end position="495"/>
    </location>
</feature>
<feature type="region of interest" description="Disordered" evidence="8">
    <location>
        <begin position="35"/>
        <end position="108"/>
    </location>
</feature>
<dbReference type="GO" id="GO:0042302">
    <property type="term" value="F:structural constituent of cuticle"/>
    <property type="evidence" value="ECO:0007669"/>
    <property type="project" value="UniProtKB-KW"/>
</dbReference>
<evidence type="ECO:0000256" key="9">
    <source>
        <dbReference type="SAM" id="Phobius"/>
    </source>
</evidence>
<sequence>MWWCPFLVTFIFSIANSQNTYEAIPIGQPYLRPLLSPRAEPDVPPPPPPPHIRPQQHQPRGYQPPPRLANFNPPRSFVRPPPQPQYFQPPSFRAPSLNLNQRPRNFQNPSNWQMQQLQQQHPQRFANPVGAPGQIPRFQGGRVDPVNNIIIHLYLNAKDKMSHTAIKTPVKGLFGIGTSHGGPGSHTDPIVITKDFDRDTLEFVEAERADKMVKRDNIIEVKATVSTPNRQLENSVNRAVNQELNRAIPKVMDRMKGSSTTEMDNDMRKELEDALVDELARNLGESIDNADVTEEDLSKLIEEGFNEITNGESTTRSRPPATTTTRRVFTTTSQPTTTTQSTTTFRPTTTTRQSTISTSTTTTTTSRPTTTTREETTTESTSNHVTAANIDDDYSSEDISQTTTRIILTTSTSPTPTPTTRYYTQNHITSTTYEHVRIVPGIRVTEAVPSTISTTTERPTTTRYIPPTPTTRYEPPTTTTTTTQRATTTTETEPEPTVIIKWSEEKTTATVPIPTRSTPIQVQPSVIPHHGVVNLGSSEEEIDYTAITPPNFEFSTPKSTAISNLPTKSAPSLHPSTFSPPLVTEESSTTPDKWATAWPKDYWVTRQHNTASSNDITETTPSSTPAVITSTYTTTFVPITSTSVTVPVIISESTEEPFSTGAFSESTELPFTWQTSVSEETTTPTLTPVQITKPHQSILDMMRTPFDFNNIAFTDITHPTFRPVISLEDDETQTTTNSPNISTEKPSSSSEEIQPNVILQNGQCPTPNQISDQNRTDVLFLLDSSDSFNEEKFHRAIELISDTVKQFNNFGSDGVQVSLVQYNDEPYLEFSLRKHNCKKNLLDDISDTEYMTGGSQLGKALSKVSQFAFTKKRGDREDAENVLIIVTDGQSDDRVQQPIRLAKDNNVTVLVISTIGANKEYLNELANNRNANIFELDDDPNQQLSYKLARRIALATKRATTVPTPIGTVNDVVHESTNIPTIAPKKLPDQVVNLECVSDGFQIKIKPPPGFHGVATVKGYQDDVKCKTTATGEANMFISNEECGVTQVKSMSPSGLNSSLVLHLLHDDRLNTAYDRAYLLQCFVGTAEDTEVSTNLNVIRSELTIAETISLSTLPPTCAYSIRKDTPNGPIVTKAKVGDTVYHRWDCDGSNETSNAYGIQVHSCYASDDVERKFAFVDPRGCSSDLALLSDLTYDDGALSAYAASHVFSVHNADSLKFVCKLSLCTRDGDGCEGVTPPACGNSPNRSDILLTRRLVRNQMTAIDDALTSALTTKVGVSVNSAEGVKSILSALVSNQIFWIVAVLSILAVIGISIFSRRNMDSTDSATTCSDPSSMSDSQDLRSCHSAETAPNNRLAEFMRTFDRNRYV</sequence>
<keyword evidence="2" id="KW-0193">Cuticle</keyword>
<feature type="compositionally biased region" description="Pro residues" evidence="8">
    <location>
        <begin position="42"/>
        <end position="52"/>
    </location>
</feature>
<feature type="compositionally biased region" description="Polar residues" evidence="8">
    <location>
        <begin position="733"/>
        <end position="753"/>
    </location>
</feature>
<dbReference type="Proteomes" id="UP001152747">
    <property type="component" value="Unassembled WGS sequence"/>
</dbReference>
<evidence type="ECO:0000256" key="7">
    <source>
        <dbReference type="ARBA" id="ARBA00023136"/>
    </source>
</evidence>
<dbReference type="Gene3D" id="3.40.50.410">
    <property type="entry name" value="von Willebrand factor, type A domain"/>
    <property type="match status" value="1"/>
</dbReference>
<accession>A0A9P1IHP5</accession>
<evidence type="ECO:0000259" key="12">
    <source>
        <dbReference type="PROSITE" id="PS51034"/>
    </source>
</evidence>
<protein>
    <submittedName>
        <fullName evidence="13">Uncharacterized protein</fullName>
    </submittedName>
</protein>
<name>A0A9P1IHP5_9PELO</name>
<dbReference type="InterPro" id="IPR057475">
    <property type="entry name" value="CUT_C"/>
</dbReference>
<dbReference type="InterPro" id="IPR036465">
    <property type="entry name" value="vWFA_dom_sf"/>
</dbReference>
<dbReference type="PRINTS" id="PR00453">
    <property type="entry name" value="VWFADOMAIN"/>
</dbReference>
<dbReference type="InterPro" id="IPR051962">
    <property type="entry name" value="Cuticlin"/>
</dbReference>
<feature type="signal peptide" evidence="10">
    <location>
        <begin position="1"/>
        <end position="17"/>
    </location>
</feature>
<keyword evidence="14" id="KW-1185">Reference proteome</keyword>
<evidence type="ECO:0000256" key="5">
    <source>
        <dbReference type="ARBA" id="ARBA00022729"/>
    </source>
</evidence>
<evidence type="ECO:0000256" key="10">
    <source>
        <dbReference type="SAM" id="SignalP"/>
    </source>
</evidence>
<dbReference type="Pfam" id="PF25057">
    <property type="entry name" value="CUT_N"/>
    <property type="match status" value="1"/>
</dbReference>
<evidence type="ECO:0000256" key="6">
    <source>
        <dbReference type="ARBA" id="ARBA00022989"/>
    </source>
</evidence>
<dbReference type="InterPro" id="IPR002035">
    <property type="entry name" value="VWF_A"/>
</dbReference>
<dbReference type="PROSITE" id="PS50234">
    <property type="entry name" value="VWFA"/>
    <property type="match status" value="1"/>
</dbReference>
<feature type="compositionally biased region" description="Low complexity" evidence="8">
    <location>
        <begin position="313"/>
        <end position="371"/>
    </location>
</feature>
<dbReference type="InterPro" id="IPR001507">
    <property type="entry name" value="ZP_dom"/>
</dbReference>
<dbReference type="OrthoDB" id="10256829at2759"/>
<feature type="domain" description="ZP" evidence="12">
    <location>
        <begin position="995"/>
        <end position="1239"/>
    </location>
</feature>
<feature type="transmembrane region" description="Helical" evidence="9">
    <location>
        <begin position="1297"/>
        <end position="1315"/>
    </location>
</feature>
<dbReference type="Pfam" id="PF00092">
    <property type="entry name" value="VWA"/>
    <property type="match status" value="1"/>
</dbReference>
<dbReference type="EMBL" id="CANHGI010000003">
    <property type="protein sequence ID" value="CAI5445276.1"/>
    <property type="molecule type" value="Genomic_DNA"/>
</dbReference>
<feature type="region of interest" description="Disordered" evidence="8">
    <location>
        <begin position="310"/>
        <end position="389"/>
    </location>
</feature>
<dbReference type="SUPFAM" id="SSF53300">
    <property type="entry name" value="vWA-like"/>
    <property type="match status" value="1"/>
</dbReference>
<feature type="region of interest" description="Disordered" evidence="8">
    <location>
        <begin position="1321"/>
        <end position="1347"/>
    </location>
</feature>
<feature type="domain" description="VWFA" evidence="11">
    <location>
        <begin position="777"/>
        <end position="952"/>
    </location>
</feature>
<feature type="compositionally biased region" description="Polar residues" evidence="8">
    <location>
        <begin position="1322"/>
        <end position="1338"/>
    </location>
</feature>
<dbReference type="CDD" id="cd01450">
    <property type="entry name" value="vWFA_subfamily_ECM"/>
    <property type="match status" value="1"/>
</dbReference>
<dbReference type="PANTHER" id="PTHR22907">
    <property type="entry name" value="GH04558P"/>
    <property type="match status" value="1"/>
</dbReference>
<keyword evidence="4 9" id="KW-0812">Transmembrane</keyword>
<evidence type="ECO:0000313" key="13">
    <source>
        <dbReference type="EMBL" id="CAI5445276.1"/>
    </source>
</evidence>
<feature type="chain" id="PRO_5040203019" evidence="10">
    <location>
        <begin position="18"/>
        <end position="1368"/>
    </location>
</feature>
<dbReference type="SMART" id="SM00241">
    <property type="entry name" value="ZP"/>
    <property type="match status" value="1"/>
</dbReference>
<evidence type="ECO:0000256" key="4">
    <source>
        <dbReference type="ARBA" id="ARBA00022692"/>
    </source>
</evidence>
<feature type="compositionally biased region" description="Polar residues" evidence="8">
    <location>
        <begin position="97"/>
        <end position="108"/>
    </location>
</feature>
<reference evidence="13" key="1">
    <citation type="submission" date="2022-11" db="EMBL/GenBank/DDBJ databases">
        <authorList>
            <person name="Kikuchi T."/>
        </authorList>
    </citation>
    <scope>NUCLEOTIDE SEQUENCE</scope>
    <source>
        <strain evidence="13">PS1010</strain>
    </source>
</reference>
<comment type="caution">
    <text evidence="13">The sequence shown here is derived from an EMBL/GenBank/DDBJ whole genome shotgun (WGS) entry which is preliminary data.</text>
</comment>
<keyword evidence="7 9" id="KW-0472">Membrane</keyword>
<dbReference type="PANTHER" id="PTHR22907:SF40">
    <property type="entry name" value="TRANSMEMBRANE PROTEIN-RELATED"/>
    <property type="match status" value="1"/>
</dbReference>
<dbReference type="GO" id="GO:0005886">
    <property type="term" value="C:plasma membrane"/>
    <property type="evidence" value="ECO:0007669"/>
    <property type="project" value="UniProtKB-SubCell"/>
</dbReference>
<feature type="region of interest" description="Disordered" evidence="8">
    <location>
        <begin position="567"/>
        <end position="591"/>
    </location>
</feature>
<dbReference type="InterPro" id="IPR056953">
    <property type="entry name" value="CUT_N"/>
</dbReference>
<evidence type="ECO:0000256" key="3">
    <source>
        <dbReference type="ARBA" id="ARBA00022475"/>
    </source>
</evidence>
<evidence type="ECO:0000256" key="1">
    <source>
        <dbReference type="ARBA" id="ARBA00004251"/>
    </source>
</evidence>
<dbReference type="Pfam" id="PF25301">
    <property type="entry name" value="CUT_C"/>
    <property type="match status" value="1"/>
</dbReference>
<proteinExistence type="predicted"/>
<evidence type="ECO:0000256" key="2">
    <source>
        <dbReference type="ARBA" id="ARBA00022460"/>
    </source>
</evidence>
<comment type="subcellular location">
    <subcellularLocation>
        <location evidence="1">Cell membrane</location>
        <topology evidence="1">Single-pass type I membrane protein</topology>
    </subcellularLocation>
</comment>
<keyword evidence="5 10" id="KW-0732">Signal</keyword>
<keyword evidence="3" id="KW-1003">Cell membrane</keyword>